<proteinExistence type="predicted"/>
<evidence type="ECO:0000313" key="2">
    <source>
        <dbReference type="WBParaSite" id="RSKR_0000419550.1"/>
    </source>
</evidence>
<protein>
    <submittedName>
        <fullName evidence="2">Phage protein</fullName>
    </submittedName>
</protein>
<dbReference type="WBParaSite" id="RSKR_0000419550.1">
    <property type="protein sequence ID" value="RSKR_0000419550.1"/>
    <property type="gene ID" value="RSKR_0000419550"/>
</dbReference>
<organism evidence="1 2">
    <name type="scientific">Rhabditophanes sp. KR3021</name>
    <dbReference type="NCBI Taxonomy" id="114890"/>
    <lineage>
        <taxon>Eukaryota</taxon>
        <taxon>Metazoa</taxon>
        <taxon>Ecdysozoa</taxon>
        <taxon>Nematoda</taxon>
        <taxon>Chromadorea</taxon>
        <taxon>Rhabditida</taxon>
        <taxon>Tylenchina</taxon>
        <taxon>Panagrolaimomorpha</taxon>
        <taxon>Strongyloidoidea</taxon>
        <taxon>Alloionematidae</taxon>
        <taxon>Rhabditophanes</taxon>
    </lineage>
</organism>
<accession>A0AC35TTP9</accession>
<evidence type="ECO:0000313" key="1">
    <source>
        <dbReference type="Proteomes" id="UP000095286"/>
    </source>
</evidence>
<reference evidence="2" key="1">
    <citation type="submission" date="2016-11" db="UniProtKB">
        <authorList>
            <consortium name="WormBaseParasite"/>
        </authorList>
    </citation>
    <scope>IDENTIFICATION</scope>
    <source>
        <strain evidence="2">KR3021</strain>
    </source>
</reference>
<sequence length="102" mass="12034">MLYTTNHLIRLNYPSLEAKVNGYGKVIGQGFHGKSEYEKILYEILEQEIVEEVEFKEKAKNESGYSLCLWLHGDFYHIGKTNTRKLRSEQDPLQAYFEENRD</sequence>
<dbReference type="Proteomes" id="UP000095286">
    <property type="component" value="Unplaced"/>
</dbReference>
<name>A0AC35TTP9_9BILA</name>